<dbReference type="RefSeq" id="WP_344603461.1">
    <property type="nucleotide sequence ID" value="NZ_BAAAHE010000011.1"/>
</dbReference>
<accession>A0ABN1GNE5</accession>
<proteinExistence type="predicted"/>
<dbReference type="Pfam" id="PF07849">
    <property type="entry name" value="DUF1641"/>
    <property type="match status" value="1"/>
</dbReference>
<dbReference type="EMBL" id="BAAAHE010000011">
    <property type="protein sequence ID" value="GAA0615139.1"/>
    <property type="molecule type" value="Genomic_DNA"/>
</dbReference>
<dbReference type="InterPro" id="IPR012440">
    <property type="entry name" value="DUF1641"/>
</dbReference>
<evidence type="ECO:0000313" key="2">
    <source>
        <dbReference type="Proteomes" id="UP001500957"/>
    </source>
</evidence>
<dbReference type="Proteomes" id="UP001500957">
    <property type="component" value="Unassembled WGS sequence"/>
</dbReference>
<gene>
    <name evidence="1" type="ORF">GCM10009547_16300</name>
</gene>
<evidence type="ECO:0000313" key="1">
    <source>
        <dbReference type="EMBL" id="GAA0615139.1"/>
    </source>
</evidence>
<sequence>MTSSPPVARQESLETLKARLDDPQVAAALSNLLDHADLLAVLLVGLDGFVSRSEMIGDALAEGVDDFRQIAASIPKPDGVSGGDVVSSLMTVSAVLPRLAEPMARLAESGLIERVLDSGVIDHLLKHADLLGVLLDGLDGFVRRGDTISDSVADGVAELRGITNSVQKPAGIDGAELVSNLVSLASLLPALTGTLTRVVESRILDRVLESRVIDSVLDSHVIENFLDSGMLAPQTVNQLAMVGRALSNASAETADPASVPGLFGLLRLRKDPEIARALAFAIAMSRSLGAELEAGSQQRPAS</sequence>
<comment type="caution">
    <text evidence="1">The sequence shown here is derived from an EMBL/GenBank/DDBJ whole genome shotgun (WGS) entry which is preliminary data.</text>
</comment>
<protein>
    <submittedName>
        <fullName evidence="1">DUF1641 domain-containing protein</fullName>
    </submittedName>
</protein>
<name>A0ABN1GNE5_9ACTN</name>
<reference evidence="1 2" key="1">
    <citation type="journal article" date="2019" name="Int. J. Syst. Evol. Microbiol.">
        <title>The Global Catalogue of Microorganisms (GCM) 10K type strain sequencing project: providing services to taxonomists for standard genome sequencing and annotation.</title>
        <authorList>
            <consortium name="The Broad Institute Genomics Platform"/>
            <consortium name="The Broad Institute Genome Sequencing Center for Infectious Disease"/>
            <person name="Wu L."/>
            <person name="Ma J."/>
        </authorList>
    </citation>
    <scope>NUCLEOTIDE SEQUENCE [LARGE SCALE GENOMIC DNA]</scope>
    <source>
        <strain evidence="1 2">JCM 10671</strain>
    </source>
</reference>
<keyword evidence="2" id="KW-1185">Reference proteome</keyword>
<dbReference type="PANTHER" id="PTHR39180:SF2">
    <property type="entry name" value="DUF1641 DOMAIN-CONTAINING PROTEIN"/>
    <property type="match status" value="1"/>
</dbReference>
<organism evidence="1 2">
    <name type="scientific">Sporichthya brevicatena</name>
    <dbReference type="NCBI Taxonomy" id="171442"/>
    <lineage>
        <taxon>Bacteria</taxon>
        <taxon>Bacillati</taxon>
        <taxon>Actinomycetota</taxon>
        <taxon>Actinomycetes</taxon>
        <taxon>Sporichthyales</taxon>
        <taxon>Sporichthyaceae</taxon>
        <taxon>Sporichthya</taxon>
    </lineage>
</organism>
<dbReference type="PANTHER" id="PTHR39180">
    <property type="match status" value="1"/>
</dbReference>